<keyword evidence="3" id="KW-0472">Membrane</keyword>
<proteinExistence type="predicted"/>
<dbReference type="Gene3D" id="1.10.101.10">
    <property type="entry name" value="PGBD-like superfamily/PGBD"/>
    <property type="match status" value="1"/>
</dbReference>
<organism evidence="5 6">
    <name type="scientific">Streptomyces globosus</name>
    <dbReference type="NCBI Taxonomy" id="68209"/>
    <lineage>
        <taxon>Bacteria</taxon>
        <taxon>Bacillati</taxon>
        <taxon>Actinomycetota</taxon>
        <taxon>Actinomycetes</taxon>
        <taxon>Kitasatosporales</taxon>
        <taxon>Streptomycetaceae</taxon>
        <taxon>Streptomyces</taxon>
    </lineage>
</organism>
<keyword evidence="6" id="KW-1185">Reference proteome</keyword>
<name>A0A344TU40_9ACTN</name>
<dbReference type="GO" id="GO:1990281">
    <property type="term" value="C:efflux pump complex"/>
    <property type="evidence" value="ECO:0007669"/>
    <property type="project" value="TreeGrafter"/>
</dbReference>
<feature type="region of interest" description="Disordered" evidence="2">
    <location>
        <begin position="395"/>
        <end position="430"/>
    </location>
</feature>
<keyword evidence="3" id="KW-1133">Transmembrane helix</keyword>
<dbReference type="InterPro" id="IPR036365">
    <property type="entry name" value="PGBD-like_sf"/>
</dbReference>
<keyword evidence="3" id="KW-0812">Transmembrane</keyword>
<dbReference type="SUPFAM" id="SSF47090">
    <property type="entry name" value="PGBD-like"/>
    <property type="match status" value="1"/>
</dbReference>
<reference evidence="5 6" key="1">
    <citation type="submission" date="2018-01" db="EMBL/GenBank/DDBJ databases">
        <title>Draft genome Sequence of streptomyces globosus LZH-48.</title>
        <authorList>
            <person name="Ran K."/>
            <person name="Li Z."/>
            <person name="Wei S."/>
            <person name="Dong R."/>
        </authorList>
    </citation>
    <scope>NUCLEOTIDE SEQUENCE [LARGE SCALE GENOMIC DNA]</scope>
    <source>
        <strain evidence="5 6">LZH-48</strain>
    </source>
</reference>
<sequence length="528" mass="51279">MKHQQPPTADTDAEREAGAERETGAEAEGPPAEGSAPGSAGADGAGAGSGDGDGDGGSLRRRRRMLAWVVAGAVLLTGAGVALGASIRSPAQVAADAAPPPASVLSDRVERRVLTSSVVVRGTVAAEQVVALSPGAGAAAAAGGGGKPVVTRVAKQPGAAVQAGEVLVEVSGRPVFALAGALPVYRDLKPGATGKDVGQLQAGLRALGHSTGKDPSGTYGPGTKAAVTALYTALGYTPRPADPGDTERIQAAEDAVDAAKRQVMTAKTALAKAKEAGGADTAEAQQQLAFAQADLAKAAGRLEAARAAAGPMVPADELVFLKGFPARVDAVRAAVGEPVPEGLLVVSAGAPVIRSSLPAHQRELVKTGMKVEVLSEATGLTAAGTVASVADAPAPAAGGPGGAGPGAAQPGGGADGAPGGAPDPGGYALTVTPDQALDARLAGQGVRLTVTAASSGEPVLVVPLSAVSAGADGRTTVTVLGADPADTAARRRVEVRAGMSADGMVQVEPVGGGALADGDRVLVARATP</sequence>
<evidence type="ECO:0000313" key="5">
    <source>
        <dbReference type="EMBL" id="AXE22161.1"/>
    </source>
</evidence>
<evidence type="ECO:0000259" key="4">
    <source>
        <dbReference type="Pfam" id="PF01471"/>
    </source>
</evidence>
<dbReference type="KEGG" id="sgz:C0216_00745"/>
<keyword evidence="1" id="KW-0175">Coiled coil</keyword>
<feature type="coiled-coil region" evidence="1">
    <location>
        <begin position="249"/>
        <end position="308"/>
    </location>
</feature>
<dbReference type="GO" id="GO:0015562">
    <property type="term" value="F:efflux transmembrane transporter activity"/>
    <property type="evidence" value="ECO:0007669"/>
    <property type="project" value="TreeGrafter"/>
</dbReference>
<dbReference type="PANTHER" id="PTHR30469">
    <property type="entry name" value="MULTIDRUG RESISTANCE PROTEIN MDTA"/>
    <property type="match status" value="1"/>
</dbReference>
<feature type="compositionally biased region" description="Gly residues" evidence="2">
    <location>
        <begin position="41"/>
        <end position="57"/>
    </location>
</feature>
<evidence type="ECO:0000313" key="6">
    <source>
        <dbReference type="Proteomes" id="UP000252004"/>
    </source>
</evidence>
<evidence type="ECO:0000256" key="3">
    <source>
        <dbReference type="SAM" id="Phobius"/>
    </source>
</evidence>
<feature type="compositionally biased region" description="Low complexity" evidence="2">
    <location>
        <begin position="26"/>
        <end position="40"/>
    </location>
</feature>
<feature type="compositionally biased region" description="Gly residues" evidence="2">
    <location>
        <begin position="398"/>
        <end position="423"/>
    </location>
</feature>
<protein>
    <submittedName>
        <fullName evidence="5">Peptidoglycan-binding protein</fullName>
    </submittedName>
</protein>
<dbReference type="Gene3D" id="2.40.420.20">
    <property type="match status" value="1"/>
</dbReference>
<gene>
    <name evidence="5" type="ORF">C0216_00745</name>
</gene>
<dbReference type="EMBL" id="CP030862">
    <property type="protein sequence ID" value="AXE22161.1"/>
    <property type="molecule type" value="Genomic_DNA"/>
</dbReference>
<evidence type="ECO:0000256" key="2">
    <source>
        <dbReference type="SAM" id="MobiDB-lite"/>
    </source>
</evidence>
<feature type="region of interest" description="Disordered" evidence="2">
    <location>
        <begin position="1"/>
        <end position="58"/>
    </location>
</feature>
<dbReference type="InterPro" id="IPR036366">
    <property type="entry name" value="PGBDSf"/>
</dbReference>
<dbReference type="Pfam" id="PF01471">
    <property type="entry name" value="PG_binding_1"/>
    <property type="match status" value="1"/>
</dbReference>
<dbReference type="RefSeq" id="WP_114053381.1">
    <property type="nucleotide sequence ID" value="NZ_CP030862.1"/>
</dbReference>
<feature type="domain" description="Peptidoglycan binding-like" evidence="4">
    <location>
        <begin position="193"/>
        <end position="229"/>
    </location>
</feature>
<accession>A0A344TU40</accession>
<feature type="transmembrane region" description="Helical" evidence="3">
    <location>
        <begin position="66"/>
        <end position="87"/>
    </location>
</feature>
<dbReference type="InterPro" id="IPR002477">
    <property type="entry name" value="Peptidoglycan-bd-like"/>
</dbReference>
<evidence type="ECO:0000256" key="1">
    <source>
        <dbReference type="SAM" id="Coils"/>
    </source>
</evidence>
<dbReference type="Proteomes" id="UP000252004">
    <property type="component" value="Chromosome"/>
</dbReference>
<dbReference type="PANTHER" id="PTHR30469:SF15">
    <property type="entry name" value="HLYD FAMILY OF SECRETION PROTEINS"/>
    <property type="match status" value="1"/>
</dbReference>
<dbReference type="AlphaFoldDB" id="A0A344TU40"/>
<feature type="compositionally biased region" description="Basic and acidic residues" evidence="2">
    <location>
        <begin position="12"/>
        <end position="24"/>
    </location>
</feature>
<dbReference type="OrthoDB" id="3268648at2"/>